<gene>
    <name evidence="3" type="ORF">GCM10009733_109860</name>
</gene>
<feature type="chain" id="PRO_5046617309" description="DUF2202 domain-containing protein" evidence="1">
    <location>
        <begin position="35"/>
        <end position="219"/>
    </location>
</feature>
<comment type="caution">
    <text evidence="3">The sequence shown here is derived from an EMBL/GenBank/DDBJ whole genome shotgun (WGS) entry which is preliminary data.</text>
</comment>
<accession>A0ABP4U0C5</accession>
<dbReference type="EMBL" id="BAAAMU010000224">
    <property type="protein sequence ID" value="GAA1696478.1"/>
    <property type="molecule type" value="Genomic_DNA"/>
</dbReference>
<proteinExistence type="predicted"/>
<name>A0ABP4U0C5_9ACTN</name>
<dbReference type="InterPro" id="IPR012347">
    <property type="entry name" value="Ferritin-like"/>
</dbReference>
<reference evidence="4" key="1">
    <citation type="journal article" date="2019" name="Int. J. Syst. Evol. Microbiol.">
        <title>The Global Catalogue of Microorganisms (GCM) 10K type strain sequencing project: providing services to taxonomists for standard genome sequencing and annotation.</title>
        <authorList>
            <consortium name="The Broad Institute Genomics Platform"/>
            <consortium name="The Broad Institute Genome Sequencing Center for Infectious Disease"/>
            <person name="Wu L."/>
            <person name="Ma J."/>
        </authorList>
    </citation>
    <scope>NUCLEOTIDE SEQUENCE [LARGE SCALE GENOMIC DNA]</scope>
    <source>
        <strain evidence="4">JCM 13929</strain>
    </source>
</reference>
<dbReference type="Pfam" id="PF09968">
    <property type="entry name" value="DUF2202"/>
    <property type="match status" value="1"/>
</dbReference>
<dbReference type="InterPro" id="IPR019243">
    <property type="entry name" value="DUF2202"/>
</dbReference>
<dbReference type="CDD" id="cd01048">
    <property type="entry name" value="Ferritin_like_AB2"/>
    <property type="match status" value="1"/>
</dbReference>
<keyword evidence="1" id="KW-0732">Signal</keyword>
<evidence type="ECO:0000259" key="2">
    <source>
        <dbReference type="Pfam" id="PF09968"/>
    </source>
</evidence>
<feature type="domain" description="DUF2202" evidence="2">
    <location>
        <begin position="89"/>
        <end position="217"/>
    </location>
</feature>
<feature type="signal peptide" evidence="1">
    <location>
        <begin position="1"/>
        <end position="34"/>
    </location>
</feature>
<dbReference type="Gene3D" id="1.20.1260.10">
    <property type="match status" value="1"/>
</dbReference>
<keyword evidence="4" id="KW-1185">Reference proteome</keyword>
<sequence length="219" mass="23069">MDPGGVMKRTRKFALAVAAGAVTAGALVAAPALAAGPGGPGDPRPQGQGQYMGQYMGRGNPDGYCMLFDRSAPKGTLTAAQKSALASAAEQEKLAVDLYAAFADQYDLRVFDRIVAAETQHLRAVRTVLARYGVTDPTQGQAAGEFGSASVRASYDRLLAQGKSGAQAALKAGREAEQARIDALRKALSGLTAPDVKQLYTNLLRAERMHLTAFERWIG</sequence>
<dbReference type="Proteomes" id="UP001500064">
    <property type="component" value="Unassembled WGS sequence"/>
</dbReference>
<evidence type="ECO:0000256" key="1">
    <source>
        <dbReference type="SAM" id="SignalP"/>
    </source>
</evidence>
<dbReference type="InterPro" id="IPR009078">
    <property type="entry name" value="Ferritin-like_SF"/>
</dbReference>
<organism evidence="3 4">
    <name type="scientific">Nonomuraea maheshkhaliensis</name>
    <dbReference type="NCBI Taxonomy" id="419590"/>
    <lineage>
        <taxon>Bacteria</taxon>
        <taxon>Bacillati</taxon>
        <taxon>Actinomycetota</taxon>
        <taxon>Actinomycetes</taxon>
        <taxon>Streptosporangiales</taxon>
        <taxon>Streptosporangiaceae</taxon>
        <taxon>Nonomuraea</taxon>
    </lineage>
</organism>
<protein>
    <recommendedName>
        <fullName evidence="2">DUF2202 domain-containing protein</fullName>
    </recommendedName>
</protein>
<evidence type="ECO:0000313" key="3">
    <source>
        <dbReference type="EMBL" id="GAA1696478.1"/>
    </source>
</evidence>
<dbReference type="SUPFAM" id="SSF47240">
    <property type="entry name" value="Ferritin-like"/>
    <property type="match status" value="1"/>
</dbReference>
<evidence type="ECO:0000313" key="4">
    <source>
        <dbReference type="Proteomes" id="UP001500064"/>
    </source>
</evidence>